<name>A0A7Z0D4T6_9MICO</name>
<evidence type="ECO:0000313" key="2">
    <source>
        <dbReference type="EMBL" id="NYI68821.1"/>
    </source>
</evidence>
<reference evidence="2 3" key="1">
    <citation type="submission" date="2020-07" db="EMBL/GenBank/DDBJ databases">
        <title>Sequencing the genomes of 1000 actinobacteria strains.</title>
        <authorList>
            <person name="Klenk H.-P."/>
        </authorList>
    </citation>
    <scope>NUCLEOTIDE SEQUENCE [LARGE SCALE GENOMIC DNA]</scope>
    <source>
        <strain evidence="2 3">DSM 26341</strain>
    </source>
</reference>
<dbReference type="InterPro" id="IPR032466">
    <property type="entry name" value="Metal_Hydrolase"/>
</dbReference>
<evidence type="ECO:0000313" key="3">
    <source>
        <dbReference type="Proteomes" id="UP000539111"/>
    </source>
</evidence>
<keyword evidence="3" id="KW-1185">Reference proteome</keyword>
<comment type="caution">
    <text evidence="2">The sequence shown here is derived from an EMBL/GenBank/DDBJ whole genome shotgun (WGS) entry which is preliminary data.</text>
</comment>
<dbReference type="InterPro" id="IPR006680">
    <property type="entry name" value="Amidohydro-rel"/>
</dbReference>
<feature type="domain" description="Amidohydrolase-related" evidence="1">
    <location>
        <begin position="2"/>
        <end position="233"/>
    </location>
</feature>
<gene>
    <name evidence="2" type="ORF">BJY26_003127</name>
</gene>
<dbReference type="Gene3D" id="3.20.20.140">
    <property type="entry name" value="Metal-dependent hydrolases"/>
    <property type="match status" value="1"/>
</dbReference>
<accession>A0A7Z0D4T6</accession>
<keyword evidence="2" id="KW-0378">Hydrolase</keyword>
<organism evidence="2 3">
    <name type="scientific">Spelaeicoccus albus</name>
    <dbReference type="NCBI Taxonomy" id="1280376"/>
    <lineage>
        <taxon>Bacteria</taxon>
        <taxon>Bacillati</taxon>
        <taxon>Actinomycetota</taxon>
        <taxon>Actinomycetes</taxon>
        <taxon>Micrococcales</taxon>
        <taxon>Brevibacteriaceae</taxon>
        <taxon>Spelaeicoccus</taxon>
    </lineage>
</organism>
<dbReference type="GO" id="GO:0016787">
    <property type="term" value="F:hydrolase activity"/>
    <property type="evidence" value="ECO:0007669"/>
    <property type="project" value="UniProtKB-KW"/>
</dbReference>
<proteinExistence type="predicted"/>
<dbReference type="PANTHER" id="PTHR35563:SF2">
    <property type="entry name" value="BARREL METAL-DEPENDENT HYDROLASE, PUTATIVE (AFU_ORTHOLOGUE AFUA_1G16240)-RELATED"/>
    <property type="match status" value="1"/>
</dbReference>
<sequence length="239" mass="26166">MDATAHDLLRRLDEAGLSHAMLTAPSFYGDDNSLLLTALKIGRGRFIGTAQVSASTTNDQLSQLASAGICGIRLNWWQMSDRPDPSDENYTQLFKNAAALGLHVEVLVEPSMLPLMASPILAAGATLVVDHFGLVGDLRSPDGRALLSILNSGQAWVKLSAPYRLVEPRCGSSLARQLYDHRGDRVLWGSDWPWVSHEHENFDYSETLAQIDDWFPDPAQREAVLISNPAALLSTYLPA</sequence>
<dbReference type="SUPFAM" id="SSF51556">
    <property type="entry name" value="Metallo-dependent hydrolases"/>
    <property type="match status" value="1"/>
</dbReference>
<evidence type="ECO:0000259" key="1">
    <source>
        <dbReference type="Pfam" id="PF04909"/>
    </source>
</evidence>
<protein>
    <submittedName>
        <fullName evidence="2">Putative TIM-barrel fold metal-dependent hydrolase</fullName>
    </submittedName>
</protein>
<dbReference type="Proteomes" id="UP000539111">
    <property type="component" value="Unassembled WGS sequence"/>
</dbReference>
<dbReference type="Pfam" id="PF04909">
    <property type="entry name" value="Amidohydro_2"/>
    <property type="match status" value="1"/>
</dbReference>
<dbReference type="AlphaFoldDB" id="A0A7Z0D4T6"/>
<dbReference type="InterPro" id="IPR052358">
    <property type="entry name" value="Aro_Compnd_Degr_Hydrolases"/>
</dbReference>
<dbReference type="EMBL" id="JACBZP010000001">
    <property type="protein sequence ID" value="NYI68821.1"/>
    <property type="molecule type" value="Genomic_DNA"/>
</dbReference>
<dbReference type="PANTHER" id="PTHR35563">
    <property type="entry name" value="BARREL METAL-DEPENDENT HYDROLASE, PUTATIVE (AFU_ORTHOLOGUE AFUA_1G16240)-RELATED"/>
    <property type="match status" value="1"/>
</dbReference>